<dbReference type="OrthoDB" id="9814546at2"/>
<gene>
    <name evidence="8" type="ORF">E2493_13940</name>
</gene>
<dbReference type="CDD" id="cd07185">
    <property type="entry name" value="OmpA_C-like"/>
    <property type="match status" value="1"/>
</dbReference>
<dbReference type="Pfam" id="PF00691">
    <property type="entry name" value="OmpA"/>
    <property type="match status" value="1"/>
</dbReference>
<dbReference type="EMBL" id="SPDV01000028">
    <property type="protein sequence ID" value="TFI57622.1"/>
    <property type="molecule type" value="Genomic_DNA"/>
</dbReference>
<dbReference type="PANTHER" id="PTHR30329">
    <property type="entry name" value="STATOR ELEMENT OF FLAGELLAR MOTOR COMPLEX"/>
    <property type="match status" value="1"/>
</dbReference>
<dbReference type="GO" id="GO:0009279">
    <property type="term" value="C:cell outer membrane"/>
    <property type="evidence" value="ECO:0007669"/>
    <property type="project" value="UniProtKB-SubCell"/>
</dbReference>
<dbReference type="AlphaFoldDB" id="A0A4Y8ZQR5"/>
<dbReference type="Gene3D" id="3.30.1330.60">
    <property type="entry name" value="OmpA-like domain"/>
    <property type="match status" value="1"/>
</dbReference>
<evidence type="ECO:0000313" key="9">
    <source>
        <dbReference type="Proteomes" id="UP000298213"/>
    </source>
</evidence>
<evidence type="ECO:0000256" key="2">
    <source>
        <dbReference type="ARBA" id="ARBA00023136"/>
    </source>
</evidence>
<protein>
    <submittedName>
        <fullName evidence="8">OmpA family protein</fullName>
    </submittedName>
</protein>
<dbReference type="PRINTS" id="PR01021">
    <property type="entry name" value="OMPADOMAIN"/>
</dbReference>
<accession>A0A4Y8ZQR5</accession>
<comment type="caution">
    <text evidence="8">The sequence shown here is derived from an EMBL/GenBank/DDBJ whole genome shotgun (WGS) entry which is preliminary data.</text>
</comment>
<evidence type="ECO:0000256" key="5">
    <source>
        <dbReference type="SAM" id="MobiDB-lite"/>
    </source>
</evidence>
<dbReference type="PROSITE" id="PS51123">
    <property type="entry name" value="OMPA_2"/>
    <property type="match status" value="1"/>
</dbReference>
<feature type="chain" id="PRO_5021194772" evidence="6">
    <location>
        <begin position="22"/>
        <end position="206"/>
    </location>
</feature>
<organism evidence="8 9">
    <name type="scientific">Sphingomonas parva</name>
    <dbReference type="NCBI Taxonomy" id="2555898"/>
    <lineage>
        <taxon>Bacteria</taxon>
        <taxon>Pseudomonadati</taxon>
        <taxon>Pseudomonadota</taxon>
        <taxon>Alphaproteobacteria</taxon>
        <taxon>Sphingomonadales</taxon>
        <taxon>Sphingomonadaceae</taxon>
        <taxon>Sphingomonas</taxon>
    </lineage>
</organism>
<reference evidence="8 9" key="1">
    <citation type="submission" date="2019-03" db="EMBL/GenBank/DDBJ databases">
        <title>Genome sequence of Sphingomonas sp. 17J27-24.</title>
        <authorList>
            <person name="Kim M."/>
            <person name="Maeng S."/>
            <person name="Sathiyaraj S."/>
        </authorList>
    </citation>
    <scope>NUCLEOTIDE SEQUENCE [LARGE SCALE GENOMIC DNA]</scope>
    <source>
        <strain evidence="8 9">17J27-24</strain>
    </source>
</reference>
<evidence type="ECO:0000256" key="3">
    <source>
        <dbReference type="ARBA" id="ARBA00023237"/>
    </source>
</evidence>
<keyword evidence="6" id="KW-0732">Signal</keyword>
<dbReference type="InterPro" id="IPR006665">
    <property type="entry name" value="OmpA-like"/>
</dbReference>
<evidence type="ECO:0000256" key="1">
    <source>
        <dbReference type="ARBA" id="ARBA00004442"/>
    </source>
</evidence>
<evidence type="ECO:0000259" key="7">
    <source>
        <dbReference type="PROSITE" id="PS51123"/>
    </source>
</evidence>
<dbReference type="RefSeq" id="WP_135087818.1">
    <property type="nucleotide sequence ID" value="NZ_SPDV01000028.1"/>
</dbReference>
<keyword evidence="2 4" id="KW-0472">Membrane</keyword>
<keyword evidence="9" id="KW-1185">Reference proteome</keyword>
<dbReference type="InterPro" id="IPR050330">
    <property type="entry name" value="Bact_OuterMem_StrucFunc"/>
</dbReference>
<feature type="signal peptide" evidence="6">
    <location>
        <begin position="1"/>
        <end position="21"/>
    </location>
</feature>
<proteinExistence type="predicted"/>
<feature type="compositionally biased region" description="Polar residues" evidence="5">
    <location>
        <begin position="59"/>
        <end position="73"/>
    </location>
</feature>
<dbReference type="Proteomes" id="UP000298213">
    <property type="component" value="Unassembled WGS sequence"/>
</dbReference>
<keyword evidence="3" id="KW-0998">Cell outer membrane</keyword>
<evidence type="ECO:0000313" key="8">
    <source>
        <dbReference type="EMBL" id="TFI57622.1"/>
    </source>
</evidence>
<dbReference type="SUPFAM" id="SSF103088">
    <property type="entry name" value="OmpA-like"/>
    <property type="match status" value="1"/>
</dbReference>
<dbReference type="InterPro" id="IPR006664">
    <property type="entry name" value="OMP_bac"/>
</dbReference>
<sequence length="206" mass="22070">MKTLFLAFVAVSGVAAGSAFAQQPAVSEEEARCFVTGVCKVGEEKDWSVANLNSKKRSTPQATPVQPTGTTQAPKPRKPIRTARNDRVRPAIATNRQSLNMRLNFELESAQLTPAATAQADVFAKVLKESASAPGRFVIEGHTDSSGSRAHNQDLSRRRAQTVVSYLVAQGVPAAKLKAVGYGFNRPLDGQSAANPGNRRVEIVKQ</sequence>
<evidence type="ECO:0000256" key="6">
    <source>
        <dbReference type="SAM" id="SignalP"/>
    </source>
</evidence>
<evidence type="ECO:0000256" key="4">
    <source>
        <dbReference type="PROSITE-ProRule" id="PRU00473"/>
    </source>
</evidence>
<feature type="region of interest" description="Disordered" evidence="5">
    <location>
        <begin position="50"/>
        <end position="88"/>
    </location>
</feature>
<feature type="domain" description="OmpA-like" evidence="7">
    <location>
        <begin position="92"/>
        <end position="206"/>
    </location>
</feature>
<dbReference type="PANTHER" id="PTHR30329:SF21">
    <property type="entry name" value="LIPOPROTEIN YIAD-RELATED"/>
    <property type="match status" value="1"/>
</dbReference>
<comment type="subcellular location">
    <subcellularLocation>
        <location evidence="1">Cell outer membrane</location>
    </subcellularLocation>
</comment>
<dbReference type="InterPro" id="IPR036737">
    <property type="entry name" value="OmpA-like_sf"/>
</dbReference>
<name>A0A4Y8ZQR5_9SPHN</name>
<feature type="region of interest" description="Disordered" evidence="5">
    <location>
        <begin position="187"/>
        <end position="206"/>
    </location>
</feature>